<evidence type="ECO:0000313" key="2">
    <source>
        <dbReference type="Proteomes" id="UP000597444"/>
    </source>
</evidence>
<keyword evidence="2" id="KW-1185">Reference proteome</keyword>
<dbReference type="AlphaFoldDB" id="A0A8J3J4N4"/>
<dbReference type="EMBL" id="BNJK01000003">
    <property type="protein sequence ID" value="GHP00642.1"/>
    <property type="molecule type" value="Genomic_DNA"/>
</dbReference>
<dbReference type="Proteomes" id="UP000597444">
    <property type="component" value="Unassembled WGS sequence"/>
</dbReference>
<reference evidence="1" key="1">
    <citation type="submission" date="2020-10" db="EMBL/GenBank/DDBJ databases">
        <title>Taxonomic study of unclassified bacteria belonging to the class Ktedonobacteria.</title>
        <authorList>
            <person name="Yabe S."/>
            <person name="Wang C.M."/>
            <person name="Zheng Y."/>
            <person name="Sakai Y."/>
            <person name="Cavaletti L."/>
            <person name="Monciardini P."/>
            <person name="Donadio S."/>
        </authorList>
    </citation>
    <scope>NUCLEOTIDE SEQUENCE</scope>
    <source>
        <strain evidence="1">ID150040</strain>
    </source>
</reference>
<comment type="caution">
    <text evidence="1">The sequence shown here is derived from an EMBL/GenBank/DDBJ whole genome shotgun (WGS) entry which is preliminary data.</text>
</comment>
<name>A0A8J3J4N4_9CHLR</name>
<dbReference type="RefSeq" id="WP_220211235.1">
    <property type="nucleotide sequence ID" value="NZ_BNJK01000003.1"/>
</dbReference>
<sequence>MDVQVQEGDHGNAGKETQGRALSEDEYTLSFLIAVQFGAVWGHCYENTYPLVFALPALFDPHGLFVEGWMVFEDADRVVLMEHGWLMSGEQIVDPTIVLAVEIGQPVYYFPGVFRARAELEALENEFFPHVRFSEYGADGMGHPGYRAAYEAAHHKATSQMRDKKTFVEVRATVLSLQEETRKTYPLGPAAERRGGV</sequence>
<evidence type="ECO:0000313" key="1">
    <source>
        <dbReference type="EMBL" id="GHP00642.1"/>
    </source>
</evidence>
<organism evidence="1 2">
    <name type="scientific">Reticulibacter mediterranei</name>
    <dbReference type="NCBI Taxonomy" id="2778369"/>
    <lineage>
        <taxon>Bacteria</taxon>
        <taxon>Bacillati</taxon>
        <taxon>Chloroflexota</taxon>
        <taxon>Ktedonobacteria</taxon>
        <taxon>Ktedonobacterales</taxon>
        <taxon>Reticulibacteraceae</taxon>
        <taxon>Reticulibacter</taxon>
    </lineage>
</organism>
<proteinExistence type="predicted"/>
<accession>A0A8J3J4N4</accession>
<protein>
    <submittedName>
        <fullName evidence="1">Uncharacterized protein</fullName>
    </submittedName>
</protein>
<gene>
    <name evidence="1" type="ORF">KSF_106890</name>
</gene>